<dbReference type="GO" id="GO:0016301">
    <property type="term" value="F:kinase activity"/>
    <property type="evidence" value="ECO:0007669"/>
    <property type="project" value="UniProtKB-KW"/>
</dbReference>
<evidence type="ECO:0000313" key="5">
    <source>
        <dbReference type="EMBL" id="MBA5776099.1"/>
    </source>
</evidence>
<evidence type="ECO:0000259" key="4">
    <source>
        <dbReference type="Pfam" id="PF00294"/>
    </source>
</evidence>
<dbReference type="Gene3D" id="3.40.1190.20">
    <property type="match status" value="1"/>
</dbReference>
<sequence length="333" mass="35887">MTDTRFDALCIGNAICDVFSHVEEDFLSRENLVKGAMRLIDTAEAVRLYDQMGQTVRISGGSAGNTAAGIASLGGKPAYVGKVAEDELGQSYAHDMRGVGVHFATQPLANRAPTARSMILITPDGERTMNTYLGACVELSPEDIDPDTVRAAAVTYMEGYLWDPPAAKQAFLRAAEIAHAAGRRVSLTLSDAFCVDRYRPEFLALMRDGIVDLLFANEHELRSLYETSDLQTAIDAVREDCRLTALTLGGEGAMAISREETVHVPARKDIEVVDLTGAGDLFASGFLFGMARDFDLTTSTELGCLCAAEVIGHVGARPERNLADLARQEGFVS</sequence>
<dbReference type="PANTHER" id="PTHR43320">
    <property type="entry name" value="SUGAR KINASE"/>
    <property type="match status" value="1"/>
</dbReference>
<accession>A0A839ABM7</accession>
<dbReference type="RefSeq" id="WP_182162168.1">
    <property type="nucleotide sequence ID" value="NZ_JACFXV010000034.1"/>
</dbReference>
<evidence type="ECO:0000313" key="6">
    <source>
        <dbReference type="Proteomes" id="UP000541109"/>
    </source>
</evidence>
<comment type="similarity">
    <text evidence="1">Belongs to the carbohydrate kinase PfkB family.</text>
</comment>
<evidence type="ECO:0000256" key="2">
    <source>
        <dbReference type="ARBA" id="ARBA00022679"/>
    </source>
</evidence>
<name>A0A839ABM7_9HYPH</name>
<dbReference type="EMBL" id="JACFXV010000034">
    <property type="protein sequence ID" value="MBA5776099.1"/>
    <property type="molecule type" value="Genomic_DNA"/>
</dbReference>
<dbReference type="CDD" id="cd01168">
    <property type="entry name" value="adenosine_kinase"/>
    <property type="match status" value="1"/>
</dbReference>
<comment type="caution">
    <text evidence="5">The sequence shown here is derived from an EMBL/GenBank/DDBJ whole genome shotgun (WGS) entry which is preliminary data.</text>
</comment>
<organism evidence="5 6">
    <name type="scientific">Stappia albiluteola</name>
    <dbReference type="NCBI Taxonomy" id="2758565"/>
    <lineage>
        <taxon>Bacteria</taxon>
        <taxon>Pseudomonadati</taxon>
        <taxon>Pseudomonadota</taxon>
        <taxon>Alphaproteobacteria</taxon>
        <taxon>Hyphomicrobiales</taxon>
        <taxon>Stappiaceae</taxon>
        <taxon>Stappia</taxon>
    </lineage>
</organism>
<reference evidence="5 6" key="1">
    <citation type="submission" date="2020-07" db="EMBL/GenBank/DDBJ databases">
        <title>Stappia sp., F7233, whole genome shotgun sequencing project.</title>
        <authorList>
            <person name="Jiang S."/>
            <person name="Liu Z.W."/>
            <person name="Du Z.J."/>
        </authorList>
    </citation>
    <scope>NUCLEOTIDE SEQUENCE [LARGE SCALE GENOMIC DNA]</scope>
    <source>
        <strain evidence="5 6">F7233</strain>
    </source>
</reference>
<keyword evidence="3 5" id="KW-0418">Kinase</keyword>
<evidence type="ECO:0000256" key="3">
    <source>
        <dbReference type="ARBA" id="ARBA00022777"/>
    </source>
</evidence>
<protein>
    <submittedName>
        <fullName evidence="5">Adenosine kinase</fullName>
    </submittedName>
</protein>
<evidence type="ECO:0000256" key="1">
    <source>
        <dbReference type="ARBA" id="ARBA00010688"/>
    </source>
</evidence>
<dbReference type="InterPro" id="IPR029056">
    <property type="entry name" value="Ribokinase-like"/>
</dbReference>
<keyword evidence="6" id="KW-1185">Reference proteome</keyword>
<keyword evidence="2" id="KW-0808">Transferase</keyword>
<gene>
    <name evidence="5" type="ORF">H2509_03045</name>
</gene>
<dbReference type="Proteomes" id="UP000541109">
    <property type="component" value="Unassembled WGS sequence"/>
</dbReference>
<dbReference type="InterPro" id="IPR011611">
    <property type="entry name" value="PfkB_dom"/>
</dbReference>
<feature type="domain" description="Carbohydrate kinase PfkB" evidence="4">
    <location>
        <begin position="42"/>
        <end position="317"/>
    </location>
</feature>
<dbReference type="Pfam" id="PF00294">
    <property type="entry name" value="PfkB"/>
    <property type="match status" value="1"/>
</dbReference>
<dbReference type="SUPFAM" id="SSF53613">
    <property type="entry name" value="Ribokinase-like"/>
    <property type="match status" value="1"/>
</dbReference>
<dbReference type="PANTHER" id="PTHR43320:SF3">
    <property type="entry name" value="CARBOHYDRATE KINASE PFKB DOMAIN-CONTAINING PROTEIN"/>
    <property type="match status" value="1"/>
</dbReference>
<proteinExistence type="inferred from homology"/>
<dbReference type="InterPro" id="IPR052700">
    <property type="entry name" value="Carb_kinase_PfkB-like"/>
</dbReference>
<dbReference type="AlphaFoldDB" id="A0A839ABM7"/>